<feature type="signal peptide" evidence="2">
    <location>
        <begin position="1"/>
        <end position="25"/>
    </location>
</feature>
<dbReference type="EMBL" id="BAABEY010000001">
    <property type="protein sequence ID" value="GAA4431308.1"/>
    <property type="molecule type" value="Genomic_DNA"/>
</dbReference>
<feature type="chain" id="PRO_5045316265" description="Spermatogenesis-associated protein 20-like TRX domain-containing protein" evidence="2">
    <location>
        <begin position="26"/>
        <end position="185"/>
    </location>
</feature>
<keyword evidence="5" id="KW-1185">Reference proteome</keyword>
<dbReference type="InterPro" id="IPR017937">
    <property type="entry name" value="Thioredoxin_CS"/>
</dbReference>
<dbReference type="PROSITE" id="PS00194">
    <property type="entry name" value="THIOREDOXIN_1"/>
    <property type="match status" value="1"/>
</dbReference>
<reference evidence="5" key="1">
    <citation type="journal article" date="2019" name="Int. J. Syst. Evol. Microbiol.">
        <title>The Global Catalogue of Microorganisms (GCM) 10K type strain sequencing project: providing services to taxonomists for standard genome sequencing and annotation.</title>
        <authorList>
            <consortium name="The Broad Institute Genomics Platform"/>
            <consortium name="The Broad Institute Genome Sequencing Center for Infectious Disease"/>
            <person name="Wu L."/>
            <person name="Ma J."/>
        </authorList>
    </citation>
    <scope>NUCLEOTIDE SEQUENCE [LARGE SCALE GENOMIC DNA]</scope>
    <source>
        <strain evidence="5">JCM 31920</strain>
    </source>
</reference>
<organism evidence="4 5">
    <name type="scientific">Ravibacter arvi</name>
    <dbReference type="NCBI Taxonomy" id="2051041"/>
    <lineage>
        <taxon>Bacteria</taxon>
        <taxon>Pseudomonadati</taxon>
        <taxon>Bacteroidota</taxon>
        <taxon>Cytophagia</taxon>
        <taxon>Cytophagales</taxon>
        <taxon>Spirosomataceae</taxon>
        <taxon>Ravibacter</taxon>
    </lineage>
</organism>
<gene>
    <name evidence="4" type="ORF">GCM10023091_01790</name>
</gene>
<dbReference type="RefSeq" id="WP_345026103.1">
    <property type="nucleotide sequence ID" value="NZ_BAABEY010000001.1"/>
</dbReference>
<dbReference type="Gene3D" id="3.40.30.10">
    <property type="entry name" value="Glutaredoxin"/>
    <property type="match status" value="1"/>
</dbReference>
<evidence type="ECO:0000256" key="1">
    <source>
        <dbReference type="ARBA" id="ARBA00023284"/>
    </source>
</evidence>
<evidence type="ECO:0000256" key="2">
    <source>
        <dbReference type="SAM" id="SignalP"/>
    </source>
</evidence>
<accession>A0ABP8LMW4</accession>
<keyword evidence="1" id="KW-0676">Redox-active center</keyword>
<dbReference type="InterPro" id="IPR004879">
    <property type="entry name" value="Ssp411-like_TRX"/>
</dbReference>
<proteinExistence type="predicted"/>
<dbReference type="InterPro" id="IPR036249">
    <property type="entry name" value="Thioredoxin-like_sf"/>
</dbReference>
<keyword evidence="2" id="KW-0732">Signal</keyword>
<name>A0ABP8LMW4_9BACT</name>
<dbReference type="Pfam" id="PF03190">
    <property type="entry name" value="Thioredox_DsbH"/>
    <property type="match status" value="1"/>
</dbReference>
<evidence type="ECO:0000259" key="3">
    <source>
        <dbReference type="Pfam" id="PF03190"/>
    </source>
</evidence>
<dbReference type="SUPFAM" id="SSF52833">
    <property type="entry name" value="Thioredoxin-like"/>
    <property type="match status" value="1"/>
</dbReference>
<comment type="caution">
    <text evidence="4">The sequence shown here is derived from an EMBL/GenBank/DDBJ whole genome shotgun (WGS) entry which is preliminary data.</text>
</comment>
<dbReference type="Proteomes" id="UP001501508">
    <property type="component" value="Unassembled WGS sequence"/>
</dbReference>
<protein>
    <recommendedName>
        <fullName evidence="3">Spermatogenesis-associated protein 20-like TRX domain-containing protein</fullName>
    </recommendedName>
</protein>
<feature type="domain" description="Spermatogenesis-associated protein 20-like TRX" evidence="3">
    <location>
        <begin position="32"/>
        <end position="140"/>
    </location>
</feature>
<evidence type="ECO:0000313" key="5">
    <source>
        <dbReference type="Proteomes" id="UP001501508"/>
    </source>
</evidence>
<sequence length="185" mass="21325">MIRLAGAAFLAVLFTVGLSSFEMPAGFPPDKKAKVNWLTPEQAYALNAKEPRKMLVDLYTDWCGWCKVMDRETYAKAEIAEFINKTYYPVKFNAEQRQSIKLGDRSYHFMAQGKGGIHSWAMLLSQNKPSFPTTVFLDEKMKLIQPIPGYIKPDEFYRIVTYFGGDHYKKEAFEGFVKGTFRQLY</sequence>
<evidence type="ECO:0000313" key="4">
    <source>
        <dbReference type="EMBL" id="GAA4431308.1"/>
    </source>
</evidence>